<dbReference type="AlphaFoldDB" id="A0A838BVD6"/>
<gene>
    <name evidence="2" type="ORF">H0S73_23220</name>
</gene>
<evidence type="ECO:0000313" key="3">
    <source>
        <dbReference type="Proteomes" id="UP000572984"/>
    </source>
</evidence>
<keyword evidence="3" id="KW-1185">Reference proteome</keyword>
<dbReference type="InterPro" id="IPR046914">
    <property type="entry name" value="ABC-3C_CTD6"/>
</dbReference>
<sequence length="361" mass="40932">MDELKEIAVPKGAKTVLTAAHVQSGPPIEPLVRVVTYSASEWETFIDEWVSHCLKSEYLKVLRFTGANDRGIDIAGFADEQFLDGVWDNYQCKHYDKPIPPAVAWPEIGKILWHSFNGHYKPPRAYYFVAPRGTGTSLTQYLANPSTLKPALLKAWDKNVKDAITTTQPILLEGDFAAYVDRFDFSIFKPVSVREIIEQHRQSPYFIGRFGGGLPARPKAEGAPDEIGSHESVYVGRLLEAYADHTKEALADVAGLKKWDKLDKHFQRQRESFYGAEALRVFFRDKVEPGTFESLQEEIYEGVVDTHDKDHLDGYHRVMAVTEVAQALQIEAHPLASCTFPRDRRGICHQLANEDRLKWTK</sequence>
<dbReference type="Proteomes" id="UP000572984">
    <property type="component" value="Unassembled WGS sequence"/>
</dbReference>
<proteinExistence type="predicted"/>
<name>A0A838BVD6_9HYPH</name>
<feature type="domain" description="ABC-three component systems C-terminal" evidence="1">
    <location>
        <begin position="231"/>
        <end position="359"/>
    </location>
</feature>
<accession>A0A838BVD6</accession>
<reference evidence="2 3" key="1">
    <citation type="submission" date="2020-07" db="EMBL/GenBank/DDBJ databases">
        <title>Draft genome and description of Microvirga mediterraneensis Marseille-Q2068 sp. nov.</title>
        <authorList>
            <person name="Boxberger M."/>
        </authorList>
    </citation>
    <scope>NUCLEOTIDE SEQUENCE [LARGE SCALE GENOMIC DNA]</scope>
    <source>
        <strain evidence="2 3">Marseille-Q2068</strain>
    </source>
</reference>
<protein>
    <recommendedName>
        <fullName evidence="1">ABC-three component systems C-terminal domain-containing protein</fullName>
    </recommendedName>
</protein>
<dbReference type="Pfam" id="PF20282">
    <property type="entry name" value="CTD6"/>
    <property type="match status" value="1"/>
</dbReference>
<dbReference type="EMBL" id="JACDXJ010000002">
    <property type="protein sequence ID" value="MBA1159009.1"/>
    <property type="molecule type" value="Genomic_DNA"/>
</dbReference>
<organism evidence="2 3">
    <name type="scientific">Microvirga mediterraneensis</name>
    <dbReference type="NCBI Taxonomy" id="2754695"/>
    <lineage>
        <taxon>Bacteria</taxon>
        <taxon>Pseudomonadati</taxon>
        <taxon>Pseudomonadota</taxon>
        <taxon>Alphaproteobacteria</taxon>
        <taxon>Hyphomicrobiales</taxon>
        <taxon>Methylobacteriaceae</taxon>
        <taxon>Microvirga</taxon>
    </lineage>
</organism>
<evidence type="ECO:0000259" key="1">
    <source>
        <dbReference type="Pfam" id="PF20282"/>
    </source>
</evidence>
<comment type="caution">
    <text evidence="2">The sequence shown here is derived from an EMBL/GenBank/DDBJ whole genome shotgun (WGS) entry which is preliminary data.</text>
</comment>
<evidence type="ECO:0000313" key="2">
    <source>
        <dbReference type="EMBL" id="MBA1159009.1"/>
    </source>
</evidence>